<accession>A0ABS4PYE7</accession>
<feature type="chain" id="PRO_5045443416" description="Secreted protein" evidence="1">
    <location>
        <begin position="27"/>
        <end position="107"/>
    </location>
</feature>
<dbReference type="Proteomes" id="UP000741013">
    <property type="component" value="Unassembled WGS sequence"/>
</dbReference>
<proteinExistence type="predicted"/>
<evidence type="ECO:0000256" key="1">
    <source>
        <dbReference type="SAM" id="SignalP"/>
    </source>
</evidence>
<comment type="caution">
    <text evidence="2">The sequence shown here is derived from an EMBL/GenBank/DDBJ whole genome shotgun (WGS) entry which is preliminary data.</text>
</comment>
<keyword evidence="1" id="KW-0732">Signal</keyword>
<gene>
    <name evidence="2" type="ORF">JOM49_005107</name>
</gene>
<reference evidence="2 3" key="1">
    <citation type="submission" date="2021-03" db="EMBL/GenBank/DDBJ databases">
        <title>Sequencing the genomes of 1000 actinobacteria strains.</title>
        <authorList>
            <person name="Klenk H.-P."/>
        </authorList>
    </citation>
    <scope>NUCLEOTIDE SEQUENCE [LARGE SCALE GENOMIC DNA]</scope>
    <source>
        <strain evidence="2 3">DSM 45510</strain>
    </source>
</reference>
<organism evidence="2 3">
    <name type="scientific">Amycolatopsis magusensis</name>
    <dbReference type="NCBI Taxonomy" id="882444"/>
    <lineage>
        <taxon>Bacteria</taxon>
        <taxon>Bacillati</taxon>
        <taxon>Actinomycetota</taxon>
        <taxon>Actinomycetes</taxon>
        <taxon>Pseudonocardiales</taxon>
        <taxon>Pseudonocardiaceae</taxon>
        <taxon>Amycolatopsis</taxon>
    </lineage>
</organism>
<evidence type="ECO:0000313" key="3">
    <source>
        <dbReference type="Proteomes" id="UP000741013"/>
    </source>
</evidence>
<evidence type="ECO:0008006" key="4">
    <source>
        <dbReference type="Google" id="ProtNLM"/>
    </source>
</evidence>
<dbReference type="RefSeq" id="WP_209666738.1">
    <property type="nucleotide sequence ID" value="NZ_JAGGMS010000001.1"/>
</dbReference>
<keyword evidence="3" id="KW-1185">Reference proteome</keyword>
<protein>
    <recommendedName>
        <fullName evidence="4">Secreted protein</fullName>
    </recommendedName>
</protein>
<name>A0ABS4PYE7_9PSEU</name>
<feature type="signal peptide" evidence="1">
    <location>
        <begin position="1"/>
        <end position="26"/>
    </location>
</feature>
<evidence type="ECO:0000313" key="2">
    <source>
        <dbReference type="EMBL" id="MBP2183581.1"/>
    </source>
</evidence>
<sequence>MRKGAKVLAVAGIAASLFSLPSTAFAGEATAGVQGGCVTNTNNTTFAEAQCWDTGGRSYRVVATYCRVACTTETGAWVREPAVSVVEVPSGGSLLNVRPELSTPTAA</sequence>
<dbReference type="EMBL" id="JAGGMS010000001">
    <property type="protein sequence ID" value="MBP2183581.1"/>
    <property type="molecule type" value="Genomic_DNA"/>
</dbReference>